<keyword evidence="1" id="KW-0812">Transmembrane</keyword>
<name>A0A7M2YZX8_9ACTN</name>
<proteinExistence type="predicted"/>
<evidence type="ECO:0000256" key="1">
    <source>
        <dbReference type="SAM" id="Phobius"/>
    </source>
</evidence>
<feature type="transmembrane region" description="Helical" evidence="1">
    <location>
        <begin position="12"/>
        <end position="31"/>
    </location>
</feature>
<accession>A0A7M2YZX8</accession>
<organism evidence="2 3">
    <name type="scientific">Gaiella occulta</name>
    <dbReference type="NCBI Taxonomy" id="1002870"/>
    <lineage>
        <taxon>Bacteria</taxon>
        <taxon>Bacillati</taxon>
        <taxon>Actinomycetota</taxon>
        <taxon>Thermoleophilia</taxon>
        <taxon>Gaiellales</taxon>
        <taxon>Gaiellaceae</taxon>
        <taxon>Gaiella</taxon>
    </lineage>
</organism>
<reference evidence="3" key="2">
    <citation type="journal article" date="2019" name="MicrobiologyOpen">
        <title>High-quality draft genome sequence of Gaiella occulta isolated from a 150 meter deep mineral water borehole and comparison with the genome sequences of other deep-branching lineages of the phylum Actinobacteria.</title>
        <authorList>
            <person name="Severino R."/>
            <person name="Froufe H.J.C."/>
            <person name="Barroso C."/>
            <person name="Albuquerque L."/>
            <person name="Lobo-da-Cunha A."/>
            <person name="da Costa M.S."/>
            <person name="Egas C."/>
        </authorList>
    </citation>
    <scope>NUCLEOTIDE SEQUENCE [LARGE SCALE GENOMIC DNA]</scope>
    <source>
        <strain evidence="3">F2-233</strain>
    </source>
</reference>
<dbReference type="AlphaFoldDB" id="A0A7M2YZX8"/>
<keyword evidence="3" id="KW-1185">Reference proteome</keyword>
<comment type="caution">
    <text evidence="2">The sequence shown here is derived from an EMBL/GenBank/DDBJ whole genome shotgun (WGS) entry which is preliminary data.</text>
</comment>
<evidence type="ECO:0000313" key="2">
    <source>
        <dbReference type="EMBL" id="RDI75073.1"/>
    </source>
</evidence>
<sequence>MNTILGLVELVIYVLAILALSAALTWTVIRISPAQSAKRRSDKG</sequence>
<protein>
    <submittedName>
        <fullName evidence="2">Uncharacterized protein</fullName>
    </submittedName>
</protein>
<gene>
    <name evidence="2" type="ORF">Gocc_0871</name>
</gene>
<dbReference type="RefSeq" id="WP_281268414.1">
    <property type="nucleotide sequence ID" value="NZ_QQZY01000002.1"/>
</dbReference>
<reference evidence="2 3" key="1">
    <citation type="submission" date="2018-07" db="EMBL/GenBank/DDBJ databases">
        <title>High-quality-draft genome sequence of Gaiella occulta.</title>
        <authorList>
            <person name="Severino R."/>
            <person name="Froufe H.J.C."/>
            <person name="Rainey F.A."/>
            <person name="Barroso C."/>
            <person name="Albuquerque L."/>
            <person name="Lobo-Da-Cunha A."/>
            <person name="Da Costa M.S."/>
            <person name="Egas C."/>
        </authorList>
    </citation>
    <scope>NUCLEOTIDE SEQUENCE [LARGE SCALE GENOMIC DNA]</scope>
    <source>
        <strain evidence="2 3">F2-233</strain>
    </source>
</reference>
<dbReference type="EMBL" id="QQZY01000002">
    <property type="protein sequence ID" value="RDI75073.1"/>
    <property type="molecule type" value="Genomic_DNA"/>
</dbReference>
<evidence type="ECO:0000313" key="3">
    <source>
        <dbReference type="Proteomes" id="UP000254134"/>
    </source>
</evidence>
<dbReference type="Proteomes" id="UP000254134">
    <property type="component" value="Unassembled WGS sequence"/>
</dbReference>
<keyword evidence="1" id="KW-1133">Transmembrane helix</keyword>
<keyword evidence="1" id="KW-0472">Membrane</keyword>